<gene>
    <name evidence="7 10" type="primary">mraZ</name>
    <name evidence="10" type="ORF">HXM94_07480</name>
    <name evidence="11" type="ORF">NND69_06060</name>
    <name evidence="9" type="ORF">NW74_02245</name>
</gene>
<dbReference type="Pfam" id="PF02381">
    <property type="entry name" value="MraZ"/>
    <property type="match status" value="2"/>
</dbReference>
<dbReference type="PANTHER" id="PTHR34701:SF1">
    <property type="entry name" value="TRANSCRIPTIONAL REGULATOR MRAZ"/>
    <property type="match status" value="1"/>
</dbReference>
<evidence type="ECO:0000256" key="5">
    <source>
        <dbReference type="ARBA" id="ARBA00023125"/>
    </source>
</evidence>
<dbReference type="EMBL" id="JABZRE010000040">
    <property type="protein sequence ID" value="MBF1307600.1"/>
    <property type="molecule type" value="Genomic_DNA"/>
</dbReference>
<name>A0A0B4S0J4_9FIRM</name>
<evidence type="ECO:0000256" key="3">
    <source>
        <dbReference type="ARBA" id="ARBA00022737"/>
    </source>
</evidence>
<keyword evidence="5 7" id="KW-0238">DNA-binding</keyword>
<comment type="similarity">
    <text evidence="7">Belongs to the MraZ family.</text>
</comment>
<dbReference type="EMBL" id="CP009761">
    <property type="protein sequence ID" value="AIZ36255.1"/>
    <property type="molecule type" value="Genomic_DNA"/>
</dbReference>
<comment type="subunit">
    <text evidence="7">Forms oligomers.</text>
</comment>
<reference evidence="9 12" key="1">
    <citation type="submission" date="2014-10" db="EMBL/GenBank/DDBJ databases">
        <title>Complete genome sequence of Parvimonas micra KCOM 1535 (= ChDC B708).</title>
        <authorList>
            <person name="Kook J.-K."/>
            <person name="Park S.-N."/>
            <person name="Lim Y.K."/>
            <person name="Roh H."/>
        </authorList>
    </citation>
    <scope>NUCLEOTIDE SEQUENCE [LARGE SCALE GENOMIC DNA]</scope>
    <source>
        <strain evidence="9">KCOM 1535</strain>
        <strain evidence="12">KCOM 1535 / ChDC B708</strain>
    </source>
</reference>
<protein>
    <recommendedName>
        <fullName evidence="1 7">Transcriptional regulator MraZ</fullName>
    </recommendedName>
</protein>
<dbReference type="Proteomes" id="UP000758611">
    <property type="component" value="Unassembled WGS sequence"/>
</dbReference>
<dbReference type="GO" id="GO:0009295">
    <property type="term" value="C:nucleoid"/>
    <property type="evidence" value="ECO:0007669"/>
    <property type="project" value="UniProtKB-SubCell"/>
</dbReference>
<dbReference type="NCBIfam" id="TIGR00242">
    <property type="entry name" value="division/cell wall cluster transcriptional repressor MraZ"/>
    <property type="match status" value="1"/>
</dbReference>
<feature type="domain" description="SpoVT-AbrB" evidence="8">
    <location>
        <begin position="78"/>
        <end position="121"/>
    </location>
</feature>
<evidence type="ECO:0000256" key="4">
    <source>
        <dbReference type="ARBA" id="ARBA00023015"/>
    </source>
</evidence>
<keyword evidence="9" id="KW-0131">Cell cycle</keyword>
<evidence type="ECO:0000259" key="8">
    <source>
        <dbReference type="PROSITE" id="PS51740"/>
    </source>
</evidence>
<dbReference type="InterPro" id="IPR037914">
    <property type="entry name" value="SpoVT-AbrB_sf"/>
</dbReference>
<feature type="domain" description="SpoVT-AbrB" evidence="8">
    <location>
        <begin position="7"/>
        <end position="49"/>
    </location>
</feature>
<dbReference type="GeneID" id="93384402"/>
<keyword evidence="6 7" id="KW-0804">Transcription</keyword>
<dbReference type="HAMAP" id="MF_01008">
    <property type="entry name" value="MraZ"/>
    <property type="match status" value="1"/>
</dbReference>
<dbReference type="InterPro" id="IPR035644">
    <property type="entry name" value="MraZ_C"/>
</dbReference>
<reference evidence="10" key="2">
    <citation type="submission" date="2020-04" db="EMBL/GenBank/DDBJ databases">
        <title>Deep metagenomics examines the oral microbiome during advanced dental caries in children, revealing novel taxa and co-occurrences with host molecules.</title>
        <authorList>
            <person name="Baker J.L."/>
            <person name="Morton J.T."/>
            <person name="Dinis M."/>
            <person name="Alvarez R."/>
            <person name="Tran N.C."/>
            <person name="Knight R."/>
            <person name="Edlund A."/>
        </authorList>
    </citation>
    <scope>NUCLEOTIDE SEQUENCE</scope>
    <source>
        <strain evidence="10">JCVI_23_bin.11</strain>
    </source>
</reference>
<dbReference type="InterPro" id="IPR035642">
    <property type="entry name" value="MraZ_N"/>
</dbReference>
<dbReference type="Proteomes" id="UP001141458">
    <property type="component" value="Unassembled WGS sequence"/>
</dbReference>
<dbReference type="Gene3D" id="3.40.1550.20">
    <property type="entry name" value="Transcriptional regulator MraZ domain"/>
    <property type="match status" value="1"/>
</dbReference>
<dbReference type="GO" id="GO:0051301">
    <property type="term" value="P:cell division"/>
    <property type="evidence" value="ECO:0007669"/>
    <property type="project" value="UniProtKB-KW"/>
</dbReference>
<keyword evidence="4 7" id="KW-0805">Transcription regulation</keyword>
<dbReference type="GO" id="GO:0000976">
    <property type="term" value="F:transcription cis-regulatory region binding"/>
    <property type="evidence" value="ECO:0007669"/>
    <property type="project" value="TreeGrafter"/>
</dbReference>
<dbReference type="RefSeq" id="WP_004832110.1">
    <property type="nucleotide sequence ID" value="NZ_BHYQ01000001.1"/>
</dbReference>
<dbReference type="OrthoDB" id="9807753at2"/>
<dbReference type="GO" id="GO:0003700">
    <property type="term" value="F:DNA-binding transcription factor activity"/>
    <property type="evidence" value="ECO:0007669"/>
    <property type="project" value="UniProtKB-UniRule"/>
</dbReference>
<evidence type="ECO:0000313" key="10">
    <source>
        <dbReference type="EMBL" id="MBF1307600.1"/>
    </source>
</evidence>
<dbReference type="PROSITE" id="PS51740">
    <property type="entry name" value="SPOVT_ABRB"/>
    <property type="match status" value="2"/>
</dbReference>
<evidence type="ECO:0000313" key="11">
    <source>
        <dbReference type="EMBL" id="MCZ7407920.1"/>
    </source>
</evidence>
<proteinExistence type="inferred from homology"/>
<keyword evidence="12" id="KW-1185">Reference proteome</keyword>
<dbReference type="InterPro" id="IPR003444">
    <property type="entry name" value="MraZ"/>
</dbReference>
<evidence type="ECO:0000256" key="1">
    <source>
        <dbReference type="ARBA" id="ARBA00013860"/>
    </source>
</evidence>
<dbReference type="CDD" id="cd16321">
    <property type="entry name" value="MraZ_C"/>
    <property type="match status" value="1"/>
</dbReference>
<evidence type="ECO:0000256" key="6">
    <source>
        <dbReference type="ARBA" id="ARBA00023163"/>
    </source>
</evidence>
<evidence type="ECO:0000313" key="9">
    <source>
        <dbReference type="EMBL" id="AIZ36255.1"/>
    </source>
</evidence>
<dbReference type="GO" id="GO:0005737">
    <property type="term" value="C:cytoplasm"/>
    <property type="evidence" value="ECO:0007669"/>
    <property type="project" value="UniProtKB-UniRule"/>
</dbReference>
<comment type="subcellular location">
    <subcellularLocation>
        <location evidence="7">Cytoplasm</location>
        <location evidence="7">Nucleoid</location>
    </subcellularLocation>
</comment>
<accession>A0A0B4S0J4</accession>
<dbReference type="InterPro" id="IPR020603">
    <property type="entry name" value="MraZ_dom"/>
</dbReference>
<dbReference type="Proteomes" id="UP000031386">
    <property type="component" value="Chromosome"/>
</dbReference>
<organism evidence="9 12">
    <name type="scientific">Parvimonas micra</name>
    <dbReference type="NCBI Taxonomy" id="33033"/>
    <lineage>
        <taxon>Bacteria</taxon>
        <taxon>Bacillati</taxon>
        <taxon>Bacillota</taxon>
        <taxon>Tissierellia</taxon>
        <taxon>Tissierellales</taxon>
        <taxon>Peptoniphilaceae</taxon>
        <taxon>Parvimonas</taxon>
    </lineage>
</organism>
<dbReference type="PANTHER" id="PTHR34701">
    <property type="entry name" value="TRANSCRIPTIONAL REGULATOR MRAZ"/>
    <property type="match status" value="1"/>
</dbReference>
<dbReference type="EMBL" id="JANDZV010000004">
    <property type="protein sequence ID" value="MCZ7407920.1"/>
    <property type="molecule type" value="Genomic_DNA"/>
</dbReference>
<evidence type="ECO:0000313" key="12">
    <source>
        <dbReference type="Proteomes" id="UP000031386"/>
    </source>
</evidence>
<keyword evidence="9" id="KW-0132">Cell division</keyword>
<dbReference type="CDD" id="cd16320">
    <property type="entry name" value="MraZ_N"/>
    <property type="match status" value="1"/>
</dbReference>
<dbReference type="InterPro" id="IPR007159">
    <property type="entry name" value="SpoVT-AbrB_dom"/>
</dbReference>
<reference evidence="11" key="3">
    <citation type="submission" date="2022-07" db="EMBL/GenBank/DDBJ databases">
        <title>Parvimonas micra travels from the subgingival sulcus of the human oral cavity to the colorectal adenocarcinoma.</title>
        <authorList>
            <person name="Conde-Perez K."/>
            <person name="Buetas E."/>
            <person name="Aja-Macaya P."/>
            <person name="Martin-De Arribas E."/>
            <person name="Iglesias-Corras I."/>
            <person name="Trigo-Tasende N."/>
            <person name="Nasser-Ali M."/>
            <person name="Estevez L.S."/>
            <person name="Rumbo-Feal S."/>
            <person name="Otero-Alen B."/>
            <person name="Noguera J.F."/>
            <person name="Concha A."/>
            <person name="Pardinas-Lopez S."/>
            <person name="Carda-Dieguez M."/>
            <person name="Gomez-Randulfe I."/>
            <person name="Martinez-Lago N."/>
            <person name="Ladra S."/>
            <person name="Aparicio L.A."/>
            <person name="Bou G."/>
            <person name="Mira A."/>
            <person name="Vallejo J.A."/>
            <person name="Poza M."/>
        </authorList>
    </citation>
    <scope>NUCLEOTIDE SEQUENCE</scope>
    <source>
        <strain evidence="11">PM79KC-AC-4</strain>
    </source>
</reference>
<keyword evidence="3" id="KW-0677">Repeat</keyword>
<dbReference type="InterPro" id="IPR038619">
    <property type="entry name" value="MraZ_sf"/>
</dbReference>
<sequence>MALFIGDFPHTLDDKGRLIMPSKFRNELGTNFVVTRGLEGCLFVFTERKWTEFTEQLNSKGFSKKDVRSITRFFCSCAMNADLDKQGRFLVNKNLREFAEIERDVMIIGVSDRIEIWSKEKWDEYSKAEYSDDNIMSERFDGLDF</sequence>
<evidence type="ECO:0000256" key="2">
    <source>
        <dbReference type="ARBA" id="ARBA00022490"/>
    </source>
</evidence>
<dbReference type="STRING" id="33033.NW74_02245"/>
<evidence type="ECO:0000256" key="7">
    <source>
        <dbReference type="HAMAP-Rule" id="MF_01008"/>
    </source>
</evidence>
<dbReference type="KEGG" id="pmic:NW74_02245"/>
<dbReference type="GO" id="GO:2000143">
    <property type="term" value="P:negative regulation of DNA-templated transcription initiation"/>
    <property type="evidence" value="ECO:0007669"/>
    <property type="project" value="TreeGrafter"/>
</dbReference>
<dbReference type="AlphaFoldDB" id="A0A0B4S0J4"/>
<dbReference type="SUPFAM" id="SSF89447">
    <property type="entry name" value="AbrB/MazE/MraZ-like"/>
    <property type="match status" value="1"/>
</dbReference>
<keyword evidence="2 7" id="KW-0963">Cytoplasm</keyword>